<name>A0ABX0XFV7_9BACT</name>
<reference evidence="7 8" key="1">
    <citation type="submission" date="2020-03" db="EMBL/GenBank/DDBJ databases">
        <title>Genomic Encyclopedia of Type Strains, Phase IV (KMG-IV): sequencing the most valuable type-strain genomes for metagenomic binning, comparative biology and taxonomic classification.</title>
        <authorList>
            <person name="Goeker M."/>
        </authorList>
    </citation>
    <scope>NUCLEOTIDE SEQUENCE [LARGE SCALE GENOMIC DNA]</scope>
    <source>
        <strain evidence="7 8">DSM 105096</strain>
    </source>
</reference>
<protein>
    <submittedName>
        <fullName evidence="7">Cell wall-associated NlpC family hydrolase</fullName>
    </submittedName>
</protein>
<dbReference type="EMBL" id="JAATJH010000009">
    <property type="protein sequence ID" value="NJC28210.1"/>
    <property type="molecule type" value="Genomic_DNA"/>
</dbReference>
<dbReference type="SUPFAM" id="SSF54001">
    <property type="entry name" value="Cysteine proteinases"/>
    <property type="match status" value="1"/>
</dbReference>
<dbReference type="PROSITE" id="PS51935">
    <property type="entry name" value="NLPC_P60"/>
    <property type="match status" value="1"/>
</dbReference>
<evidence type="ECO:0000256" key="5">
    <source>
        <dbReference type="SAM" id="SignalP"/>
    </source>
</evidence>
<keyword evidence="5" id="KW-0732">Signal</keyword>
<dbReference type="Proteomes" id="UP000770785">
    <property type="component" value="Unassembled WGS sequence"/>
</dbReference>
<accession>A0ABX0XFV7</accession>
<dbReference type="GO" id="GO:0016787">
    <property type="term" value="F:hydrolase activity"/>
    <property type="evidence" value="ECO:0007669"/>
    <property type="project" value="UniProtKB-KW"/>
</dbReference>
<sequence>MNLTSYFISFFCLVLFTSCGAFKPANPGTRTTTSRPPRKPRVAVDATSWIRTDITQHAQDLLGIAYKYGGNRPHEGFDCSGLVRYLYQGAGLDLARRSRDQAKEGKLVNAKSARPGDLVFYKRPGGAVFHVSVVVEASPGELWVVHATSSRGVMRENVLASSYWKPKMYQIRNVLQ</sequence>
<evidence type="ECO:0000313" key="7">
    <source>
        <dbReference type="EMBL" id="NJC28210.1"/>
    </source>
</evidence>
<dbReference type="Gene3D" id="3.90.1720.10">
    <property type="entry name" value="endopeptidase domain like (from Nostoc punctiforme)"/>
    <property type="match status" value="1"/>
</dbReference>
<keyword evidence="4" id="KW-0788">Thiol protease</keyword>
<dbReference type="InterPro" id="IPR051202">
    <property type="entry name" value="Peptidase_C40"/>
</dbReference>
<dbReference type="RefSeq" id="WP_168039998.1">
    <property type="nucleotide sequence ID" value="NZ_JAATJH010000009.1"/>
</dbReference>
<keyword evidence="2" id="KW-0645">Protease</keyword>
<dbReference type="PANTHER" id="PTHR47053:SF1">
    <property type="entry name" value="MUREIN DD-ENDOPEPTIDASE MEPH-RELATED"/>
    <property type="match status" value="1"/>
</dbReference>
<proteinExistence type="inferred from homology"/>
<feature type="chain" id="PRO_5046050029" evidence="5">
    <location>
        <begin position="22"/>
        <end position="176"/>
    </location>
</feature>
<dbReference type="InterPro" id="IPR038765">
    <property type="entry name" value="Papain-like_cys_pep_sf"/>
</dbReference>
<feature type="domain" description="NlpC/P60" evidence="6">
    <location>
        <begin position="48"/>
        <end position="175"/>
    </location>
</feature>
<dbReference type="Pfam" id="PF00877">
    <property type="entry name" value="NLPC_P60"/>
    <property type="match status" value="1"/>
</dbReference>
<dbReference type="InterPro" id="IPR000064">
    <property type="entry name" value="NLP_P60_dom"/>
</dbReference>
<feature type="signal peptide" evidence="5">
    <location>
        <begin position="1"/>
        <end position="21"/>
    </location>
</feature>
<evidence type="ECO:0000256" key="2">
    <source>
        <dbReference type="ARBA" id="ARBA00022670"/>
    </source>
</evidence>
<evidence type="ECO:0000256" key="4">
    <source>
        <dbReference type="ARBA" id="ARBA00022807"/>
    </source>
</evidence>
<evidence type="ECO:0000313" key="8">
    <source>
        <dbReference type="Proteomes" id="UP000770785"/>
    </source>
</evidence>
<comment type="similarity">
    <text evidence="1">Belongs to the peptidase C40 family.</text>
</comment>
<evidence type="ECO:0000256" key="3">
    <source>
        <dbReference type="ARBA" id="ARBA00022801"/>
    </source>
</evidence>
<keyword evidence="3 7" id="KW-0378">Hydrolase</keyword>
<evidence type="ECO:0000259" key="6">
    <source>
        <dbReference type="PROSITE" id="PS51935"/>
    </source>
</evidence>
<evidence type="ECO:0000256" key="1">
    <source>
        <dbReference type="ARBA" id="ARBA00007074"/>
    </source>
</evidence>
<comment type="caution">
    <text evidence="7">The sequence shown here is derived from an EMBL/GenBank/DDBJ whole genome shotgun (WGS) entry which is preliminary data.</text>
</comment>
<dbReference type="PANTHER" id="PTHR47053">
    <property type="entry name" value="MUREIN DD-ENDOPEPTIDASE MEPH-RELATED"/>
    <property type="match status" value="1"/>
</dbReference>
<keyword evidence="8" id="KW-1185">Reference proteome</keyword>
<gene>
    <name evidence="7" type="ORF">GGR27_003731</name>
</gene>
<organism evidence="7 8">
    <name type="scientific">Neolewinella antarctica</name>
    <dbReference type="NCBI Taxonomy" id="442734"/>
    <lineage>
        <taxon>Bacteria</taxon>
        <taxon>Pseudomonadati</taxon>
        <taxon>Bacteroidota</taxon>
        <taxon>Saprospiria</taxon>
        <taxon>Saprospirales</taxon>
        <taxon>Lewinellaceae</taxon>
        <taxon>Neolewinella</taxon>
    </lineage>
</organism>